<dbReference type="Proteomes" id="UP000215199">
    <property type="component" value="Unassembled WGS sequence"/>
</dbReference>
<evidence type="ECO:0000313" key="2">
    <source>
        <dbReference type="EMBL" id="OXM67928.1"/>
    </source>
</evidence>
<keyword evidence="2" id="KW-0808">Transferase</keyword>
<protein>
    <submittedName>
        <fullName evidence="2">GNAT family N-acetyltransferase</fullName>
    </submittedName>
</protein>
<evidence type="ECO:0000313" key="3">
    <source>
        <dbReference type="Proteomes" id="UP000215199"/>
    </source>
</evidence>
<reference evidence="3" key="1">
    <citation type="submission" date="2017-07" db="EMBL/GenBank/DDBJ databases">
        <title>Comparative genome mining reveals phylogenetic distribution patterns of secondary metabolites in Amycolatopsis.</title>
        <authorList>
            <person name="Adamek M."/>
            <person name="Alanjary M."/>
            <person name="Sales-Ortells H."/>
            <person name="Goodfellow M."/>
            <person name="Bull A.T."/>
            <person name="Kalinowski J."/>
            <person name="Ziemert N."/>
        </authorList>
    </citation>
    <scope>NUCLEOTIDE SEQUENCE [LARGE SCALE GENOMIC DNA]</scope>
    <source>
        <strain evidence="3">H5</strain>
    </source>
</reference>
<dbReference type="RefSeq" id="WP_093948324.1">
    <property type="nucleotide sequence ID" value="NZ_NMUL01000012.1"/>
</dbReference>
<keyword evidence="3" id="KW-1185">Reference proteome</keyword>
<organism evidence="2 3">
    <name type="scientific">Amycolatopsis vastitatis</name>
    <dbReference type="NCBI Taxonomy" id="1905142"/>
    <lineage>
        <taxon>Bacteria</taxon>
        <taxon>Bacillati</taxon>
        <taxon>Actinomycetota</taxon>
        <taxon>Actinomycetes</taxon>
        <taxon>Pseudonocardiales</taxon>
        <taxon>Pseudonocardiaceae</taxon>
        <taxon>Amycolatopsis</taxon>
    </lineage>
</organism>
<dbReference type="InterPro" id="IPR000182">
    <property type="entry name" value="GNAT_dom"/>
</dbReference>
<dbReference type="SUPFAM" id="SSF55729">
    <property type="entry name" value="Acyl-CoA N-acyltransferases (Nat)"/>
    <property type="match status" value="1"/>
</dbReference>
<dbReference type="Pfam" id="PF00583">
    <property type="entry name" value="Acetyltransf_1"/>
    <property type="match status" value="1"/>
</dbReference>
<proteinExistence type="predicted"/>
<dbReference type="GO" id="GO:0016747">
    <property type="term" value="F:acyltransferase activity, transferring groups other than amino-acyl groups"/>
    <property type="evidence" value="ECO:0007669"/>
    <property type="project" value="InterPro"/>
</dbReference>
<dbReference type="EMBL" id="NMUL01000012">
    <property type="protein sequence ID" value="OXM67928.1"/>
    <property type="molecule type" value="Genomic_DNA"/>
</dbReference>
<dbReference type="PROSITE" id="PS50007">
    <property type="entry name" value="PIPLC_X_DOMAIN"/>
    <property type="match status" value="1"/>
</dbReference>
<dbReference type="AlphaFoldDB" id="A0A229T9V1"/>
<gene>
    <name evidence="2" type="ORF">CF165_16200</name>
</gene>
<dbReference type="Gene3D" id="3.40.630.30">
    <property type="match status" value="1"/>
</dbReference>
<dbReference type="InterPro" id="IPR016181">
    <property type="entry name" value="Acyl_CoA_acyltransferase"/>
</dbReference>
<name>A0A229T9V1_9PSEU</name>
<accession>A0A229T9V1</accession>
<dbReference type="OrthoDB" id="7011037at2"/>
<feature type="domain" description="N-acetyltransferase" evidence="1">
    <location>
        <begin position="4"/>
        <end position="170"/>
    </location>
</feature>
<sequence length="180" mass="20165">MSHFVIRSGDSGDADTLLCFFDEAVEWLVARGSSKQWGTEPWSAVPKRVERVKGMVADPGLRIAVVDGEPAGALIVSEEHDPHVPPVNERELYIRLLITSRRFTGQRVGGRLLEYALDEAGRRGIDLVRVDCWAGGDGDLQRYYESQGFSPTVRFTVDDWVGQVLERRLGSGIRRRGRHC</sequence>
<evidence type="ECO:0000259" key="1">
    <source>
        <dbReference type="PROSITE" id="PS51186"/>
    </source>
</evidence>
<dbReference type="CDD" id="cd04301">
    <property type="entry name" value="NAT_SF"/>
    <property type="match status" value="1"/>
</dbReference>
<comment type="caution">
    <text evidence="2">The sequence shown here is derived from an EMBL/GenBank/DDBJ whole genome shotgun (WGS) entry which is preliminary data.</text>
</comment>
<dbReference type="PROSITE" id="PS51186">
    <property type="entry name" value="GNAT"/>
    <property type="match status" value="1"/>
</dbReference>